<dbReference type="InterPro" id="IPR016431">
    <property type="entry name" value="Pyrv-formate_lyase-activ_prd"/>
</dbReference>
<dbReference type="InterPro" id="IPR040085">
    <property type="entry name" value="MJ0674-like"/>
</dbReference>
<dbReference type="Gene3D" id="3.20.20.70">
    <property type="entry name" value="Aldolase class I"/>
    <property type="match status" value="1"/>
</dbReference>
<feature type="domain" description="Radical SAM core" evidence="5">
    <location>
        <begin position="79"/>
        <end position="203"/>
    </location>
</feature>
<keyword evidence="7" id="KW-1185">Reference proteome</keyword>
<evidence type="ECO:0000313" key="7">
    <source>
        <dbReference type="Proteomes" id="UP001254165"/>
    </source>
</evidence>
<evidence type="ECO:0000256" key="3">
    <source>
        <dbReference type="ARBA" id="ARBA00023004"/>
    </source>
</evidence>
<protein>
    <submittedName>
        <fullName evidence="6">Radical SAM protein</fullName>
    </submittedName>
</protein>
<dbReference type="EMBL" id="JAUHMF010000001">
    <property type="protein sequence ID" value="MDT8897351.1"/>
    <property type="molecule type" value="Genomic_DNA"/>
</dbReference>
<keyword evidence="3" id="KW-0408">Iron</keyword>
<evidence type="ECO:0000256" key="1">
    <source>
        <dbReference type="ARBA" id="ARBA00022691"/>
    </source>
</evidence>
<evidence type="ECO:0000256" key="4">
    <source>
        <dbReference type="ARBA" id="ARBA00023014"/>
    </source>
</evidence>
<proteinExistence type="predicted"/>
<dbReference type="PANTHER" id="PTHR43075">
    <property type="entry name" value="FORMATE LYASE ACTIVATING ENZYME, PUTATIVE (AFU_ORTHOLOGUE AFUA_2G15630)-RELATED"/>
    <property type="match status" value="1"/>
</dbReference>
<evidence type="ECO:0000256" key="2">
    <source>
        <dbReference type="ARBA" id="ARBA00022723"/>
    </source>
</evidence>
<dbReference type="SUPFAM" id="SSF102114">
    <property type="entry name" value="Radical SAM enzymes"/>
    <property type="match status" value="1"/>
</dbReference>
<sequence length="301" mass="33977">MAFQPAYLNLLASGELKRRVELAYAHLEACDLCAWACGVNRRAGRLGVCRTGEKAKVSSYGPHFGEEAPLRGWRGSGTIFFTRCNLRCQYCQNYEISQTDEGQEVEPEELAEIMLRLQHLGCHNINLVSPSHVVAQILAAVLIAAQAGLRLPLVYNTGGYDSMESLRLLDGIIDIYMPDMKYADPEIAKRYSRIPHYPQVNQAAVREMHRQVGDLQLDANGIAVRGLLVRHLVLPNNLAGTEQIVRFLAQEISPNTYLNIMDQYYPTYRAHLYPEINRRITAEEYRQAVEAAHRAGLHRLD</sequence>
<gene>
    <name evidence="6" type="ORF">QYE77_03665</name>
</gene>
<organism evidence="6 7">
    <name type="scientific">Thermanaerothrix solaris</name>
    <dbReference type="NCBI Taxonomy" id="3058434"/>
    <lineage>
        <taxon>Bacteria</taxon>
        <taxon>Bacillati</taxon>
        <taxon>Chloroflexota</taxon>
        <taxon>Anaerolineae</taxon>
        <taxon>Anaerolineales</taxon>
        <taxon>Anaerolineaceae</taxon>
        <taxon>Thermanaerothrix</taxon>
    </lineage>
</organism>
<dbReference type="CDD" id="cd01335">
    <property type="entry name" value="Radical_SAM"/>
    <property type="match status" value="1"/>
</dbReference>
<dbReference type="Proteomes" id="UP001254165">
    <property type="component" value="Unassembled WGS sequence"/>
</dbReference>
<reference evidence="6 7" key="1">
    <citation type="submission" date="2023-07" db="EMBL/GenBank/DDBJ databases">
        <title>Novel species of Thermanaerothrix with wide hydrolytic capabilities.</title>
        <authorList>
            <person name="Zayulina K.S."/>
            <person name="Podosokorskaya O.A."/>
            <person name="Elcheninov A.G."/>
        </authorList>
    </citation>
    <scope>NUCLEOTIDE SEQUENCE [LARGE SCALE GENOMIC DNA]</scope>
    <source>
        <strain evidence="6 7">4228-RoL</strain>
    </source>
</reference>
<accession>A0ABU3NNF6</accession>
<dbReference type="RefSeq" id="WP_315624004.1">
    <property type="nucleotide sequence ID" value="NZ_JAUHMF010000001.1"/>
</dbReference>
<dbReference type="PANTHER" id="PTHR43075:SF1">
    <property type="entry name" value="FORMATE LYASE ACTIVATING ENZYME, PUTATIVE (AFU_ORTHOLOGUE AFUA_2G15630)-RELATED"/>
    <property type="match status" value="1"/>
</dbReference>
<dbReference type="InterPro" id="IPR013785">
    <property type="entry name" value="Aldolase_TIM"/>
</dbReference>
<dbReference type="SFLD" id="SFLDG01099">
    <property type="entry name" value="Uncharacterised_Radical_SAM_Su"/>
    <property type="match status" value="1"/>
</dbReference>
<keyword evidence="1" id="KW-0949">S-adenosyl-L-methionine</keyword>
<evidence type="ECO:0000313" key="6">
    <source>
        <dbReference type="EMBL" id="MDT8897351.1"/>
    </source>
</evidence>
<name>A0ABU3NNF6_9CHLR</name>
<comment type="caution">
    <text evidence="6">The sequence shown here is derived from an EMBL/GenBank/DDBJ whole genome shotgun (WGS) entry which is preliminary data.</text>
</comment>
<dbReference type="Pfam" id="PF04055">
    <property type="entry name" value="Radical_SAM"/>
    <property type="match status" value="1"/>
</dbReference>
<dbReference type="InterPro" id="IPR007197">
    <property type="entry name" value="rSAM"/>
</dbReference>
<keyword evidence="2" id="KW-0479">Metal-binding</keyword>
<dbReference type="InterPro" id="IPR058240">
    <property type="entry name" value="rSAM_sf"/>
</dbReference>
<dbReference type="PIRSF" id="PIRSF004869">
    <property type="entry name" value="PflX_prd"/>
    <property type="match status" value="1"/>
</dbReference>
<evidence type="ECO:0000259" key="5">
    <source>
        <dbReference type="Pfam" id="PF04055"/>
    </source>
</evidence>
<keyword evidence="4" id="KW-0411">Iron-sulfur</keyword>
<dbReference type="SFLD" id="SFLDS00029">
    <property type="entry name" value="Radical_SAM"/>
    <property type="match status" value="1"/>
</dbReference>